<keyword evidence="3" id="KW-1185">Reference proteome</keyword>
<gene>
    <name evidence="2" type="ORF">GCM10009105_32040</name>
</gene>
<evidence type="ECO:0000256" key="1">
    <source>
        <dbReference type="SAM" id="MobiDB-lite"/>
    </source>
</evidence>
<reference evidence="2 3" key="1">
    <citation type="journal article" date="2019" name="Int. J. Syst. Evol. Microbiol.">
        <title>The Global Catalogue of Microorganisms (GCM) 10K type strain sequencing project: providing services to taxonomists for standard genome sequencing and annotation.</title>
        <authorList>
            <consortium name="The Broad Institute Genomics Platform"/>
            <consortium name="The Broad Institute Genome Sequencing Center for Infectious Disease"/>
            <person name="Wu L."/>
            <person name="Ma J."/>
        </authorList>
    </citation>
    <scope>NUCLEOTIDE SEQUENCE [LARGE SCALE GENOMIC DNA]</scope>
    <source>
        <strain evidence="2 3">JCM 15421</strain>
    </source>
</reference>
<evidence type="ECO:0000313" key="3">
    <source>
        <dbReference type="Proteomes" id="UP001501523"/>
    </source>
</evidence>
<dbReference type="InterPro" id="IPR019276">
    <property type="entry name" value="DUF2303"/>
</dbReference>
<dbReference type="Pfam" id="PF10065">
    <property type="entry name" value="DUF2303"/>
    <property type="match status" value="1"/>
</dbReference>
<sequence>MDASAIHEISNLAVEASRANRINPGEFPQFPNGIQAVLVGNEIKTLEHLQRCRSRFRGQFSTTALSEFVGYVKANAATPESKDAAGFIDAKKCTARVYLNLGKPETPGHGDWTASLALDPTAAYAALKKIEGIPQSQKSLVEWIEDWSAQLSAQFGDRAEPTGIALALMAIRNLTISAKSDVTHTDKDFGAARSALEEIAAKADGGIPTHLVFACEPYARSTTRSSARHGLCATSCRTCIAASLGTRHRAPSTRQRSSIRTRPPGQRTA</sequence>
<organism evidence="2 3">
    <name type="scientific">Dokdonella soli</name>
    <dbReference type="NCBI Taxonomy" id="529810"/>
    <lineage>
        <taxon>Bacteria</taxon>
        <taxon>Pseudomonadati</taxon>
        <taxon>Pseudomonadota</taxon>
        <taxon>Gammaproteobacteria</taxon>
        <taxon>Lysobacterales</taxon>
        <taxon>Rhodanobacteraceae</taxon>
        <taxon>Dokdonella</taxon>
    </lineage>
</organism>
<name>A0ABN1IV18_9GAMM</name>
<dbReference type="Proteomes" id="UP001501523">
    <property type="component" value="Unassembled WGS sequence"/>
</dbReference>
<evidence type="ECO:0000313" key="2">
    <source>
        <dbReference type="EMBL" id="GAA0721583.1"/>
    </source>
</evidence>
<dbReference type="EMBL" id="BAAAEU010000024">
    <property type="protein sequence ID" value="GAA0721583.1"/>
    <property type="molecule type" value="Genomic_DNA"/>
</dbReference>
<dbReference type="RefSeq" id="WP_343792945.1">
    <property type="nucleotide sequence ID" value="NZ_BAAAEU010000024.1"/>
</dbReference>
<protein>
    <submittedName>
        <fullName evidence="2">Uncharacterized protein</fullName>
    </submittedName>
</protein>
<feature type="region of interest" description="Disordered" evidence="1">
    <location>
        <begin position="247"/>
        <end position="269"/>
    </location>
</feature>
<comment type="caution">
    <text evidence="2">The sequence shown here is derived from an EMBL/GenBank/DDBJ whole genome shotgun (WGS) entry which is preliminary data.</text>
</comment>
<proteinExistence type="predicted"/>
<accession>A0ABN1IV18</accession>